<accession>A0AA37SZU5</accession>
<comment type="caution">
    <text evidence="1">The sequence shown here is derived from an EMBL/GenBank/DDBJ whole genome shotgun (WGS) entry which is preliminary data.</text>
</comment>
<reference evidence="1" key="2">
    <citation type="submission" date="2023-01" db="EMBL/GenBank/DDBJ databases">
        <title>Draft genome sequence of Agaribacter marinus strain NBRC 110023.</title>
        <authorList>
            <person name="Sun Q."/>
            <person name="Mori K."/>
        </authorList>
    </citation>
    <scope>NUCLEOTIDE SEQUENCE</scope>
    <source>
        <strain evidence="1">NBRC 110023</strain>
    </source>
</reference>
<dbReference type="AlphaFoldDB" id="A0AA37SZU5"/>
<reference evidence="1" key="1">
    <citation type="journal article" date="2014" name="Int. J. Syst. Evol. Microbiol.">
        <title>Complete genome sequence of Corynebacterium casei LMG S-19264T (=DSM 44701T), isolated from a smear-ripened cheese.</title>
        <authorList>
            <consortium name="US DOE Joint Genome Institute (JGI-PGF)"/>
            <person name="Walter F."/>
            <person name="Albersmeier A."/>
            <person name="Kalinowski J."/>
            <person name="Ruckert C."/>
        </authorList>
    </citation>
    <scope>NUCLEOTIDE SEQUENCE</scope>
    <source>
        <strain evidence="1">NBRC 110023</strain>
    </source>
</reference>
<proteinExistence type="predicted"/>
<keyword evidence="2" id="KW-1185">Reference proteome</keyword>
<gene>
    <name evidence="1" type="ORF">GCM10007852_19290</name>
</gene>
<name>A0AA37SZU5_9ALTE</name>
<sequence>MIESNHHLFKKNILDYQGTIYSGIAFKLLKSNLSDDFKIQLCRIIDDNTVANESFCELSAPYFLKLGFSSIERDVAETLIHFLLNEELSLKLFGKYYAQYSFDHSLNLLTQKLKVLKDEPRQEKQTWNEKIVMQALQLFPPPISTISEYGKKPLIPFTEKNRLLLNILKERMMISSYKQEVDSLRVFTKKSKRQ</sequence>
<organism evidence="1 2">
    <name type="scientific">Agaribacter marinus</name>
    <dbReference type="NCBI Taxonomy" id="1431249"/>
    <lineage>
        <taxon>Bacteria</taxon>
        <taxon>Pseudomonadati</taxon>
        <taxon>Pseudomonadota</taxon>
        <taxon>Gammaproteobacteria</taxon>
        <taxon>Alteromonadales</taxon>
        <taxon>Alteromonadaceae</taxon>
        <taxon>Agaribacter</taxon>
    </lineage>
</organism>
<dbReference type="EMBL" id="BSOT01000005">
    <property type="protein sequence ID" value="GLR71021.1"/>
    <property type="molecule type" value="Genomic_DNA"/>
</dbReference>
<dbReference type="Proteomes" id="UP001156601">
    <property type="component" value="Unassembled WGS sequence"/>
</dbReference>
<evidence type="ECO:0000313" key="1">
    <source>
        <dbReference type="EMBL" id="GLR71021.1"/>
    </source>
</evidence>
<protein>
    <submittedName>
        <fullName evidence="1">Uncharacterized protein</fullName>
    </submittedName>
</protein>
<evidence type="ECO:0000313" key="2">
    <source>
        <dbReference type="Proteomes" id="UP001156601"/>
    </source>
</evidence>
<dbReference type="RefSeq" id="WP_284217320.1">
    <property type="nucleotide sequence ID" value="NZ_BSOT01000005.1"/>
</dbReference>